<evidence type="ECO:0000313" key="1">
    <source>
        <dbReference type="EMBL" id="QWG21407.1"/>
    </source>
</evidence>
<name>A0A975NU31_9BRAD</name>
<reference evidence="1 2" key="1">
    <citation type="submission" date="2021-06" db="EMBL/GenBank/DDBJ databases">
        <title>Bradyrhizobium sp. S2-11-4 Genome sequencing.</title>
        <authorList>
            <person name="Jin L."/>
        </authorList>
    </citation>
    <scope>NUCLEOTIDE SEQUENCE [LARGE SCALE GENOMIC DNA]</scope>
    <source>
        <strain evidence="1 2">S2-11-4</strain>
    </source>
</reference>
<sequence>MAAWIWAPGGSLNVRPSARTGGVINAAPTTATTNHIQCRLPRDTRASLYSLKFSIMTFSPRDNILAWQNALPVVRGKTLFGFTIELKHEKWLNSRGWFSDNWLFRSRRPNAWADISRVSGNSLSISGCGNEVAERLVGSRHLRRRILWR</sequence>
<protein>
    <submittedName>
        <fullName evidence="1">Uncharacterized protein</fullName>
    </submittedName>
</protein>
<gene>
    <name evidence="1" type="ORF">KMZ93_15415</name>
</gene>
<dbReference type="EMBL" id="CP076136">
    <property type="protein sequence ID" value="QWG21407.1"/>
    <property type="molecule type" value="Genomic_DNA"/>
</dbReference>
<accession>A0A975NU31</accession>
<dbReference type="AlphaFoldDB" id="A0A975NU31"/>
<dbReference type="Proteomes" id="UP000676951">
    <property type="component" value="Chromosome"/>
</dbReference>
<evidence type="ECO:0000313" key="2">
    <source>
        <dbReference type="Proteomes" id="UP000676951"/>
    </source>
</evidence>
<proteinExistence type="predicted"/>
<keyword evidence="2" id="KW-1185">Reference proteome</keyword>
<organism evidence="1 2">
    <name type="scientific">Bradyrhizobium sediminis</name>
    <dbReference type="NCBI Taxonomy" id="2840469"/>
    <lineage>
        <taxon>Bacteria</taxon>
        <taxon>Pseudomonadati</taxon>
        <taxon>Pseudomonadota</taxon>
        <taxon>Alphaproteobacteria</taxon>
        <taxon>Hyphomicrobiales</taxon>
        <taxon>Nitrobacteraceae</taxon>
        <taxon>Bradyrhizobium</taxon>
    </lineage>
</organism>
<dbReference type="RefSeq" id="WP_215602130.1">
    <property type="nucleotide sequence ID" value="NZ_CP076136.1"/>
</dbReference>